<name>A0AAJ1BWT2_9HYPH</name>
<feature type="transmembrane region" description="Helical" evidence="1">
    <location>
        <begin position="287"/>
        <end position="310"/>
    </location>
</feature>
<feature type="transmembrane region" description="Helical" evidence="1">
    <location>
        <begin position="242"/>
        <end position="263"/>
    </location>
</feature>
<evidence type="ECO:0000313" key="3">
    <source>
        <dbReference type="Proteomes" id="UP001155380"/>
    </source>
</evidence>
<dbReference type="Proteomes" id="UP001155380">
    <property type="component" value="Unassembled WGS sequence"/>
</dbReference>
<dbReference type="AlphaFoldDB" id="A0AAJ1BWT2"/>
<evidence type="ECO:0000313" key="2">
    <source>
        <dbReference type="EMBL" id="MCO5957687.1"/>
    </source>
</evidence>
<dbReference type="RefSeq" id="WP_250913305.1">
    <property type="nucleotide sequence ID" value="NZ_JAMXLX010000003.1"/>
</dbReference>
<gene>
    <name evidence="2" type="ORF">NBH21_12965</name>
</gene>
<keyword evidence="1" id="KW-0472">Membrane</keyword>
<sequence length="417" mass="46129">MAATSFLVGKMPDKTIVAIIEAVQEKYGMEHRSIQYSGLNLKDPEIEKLKERKETTYLLTEAGINTKSHKFTLDIKRNSDIPERIHYDTVTINYGSSPQPETLEVIEFADFVRQKMKLPSPDIPADADKSALGLLEQEIASLKALHDKMIADALDLRRTLEEQDALRKTTFEEAALNRELEISANEKGSLERIAKERVALDERLKEFDLSDHLRARRKLREDISNQVQDILKRPVSSGFGSLKLVMVMLICLIASMGSGLFAYETFQSFISSANLANGGASQISSPMLWMLAARGILLTAVCIGFAAYLVSMLRRSYDEDIHVQRELQRYGMDINRASWVIETAMEMTTKEGATLPERWVEGATHGLFASGKKADDPNALTALGAIMGLGPEVNVGPAGASFKLSSKGSKQAAKDAE</sequence>
<evidence type="ECO:0000256" key="1">
    <source>
        <dbReference type="SAM" id="Phobius"/>
    </source>
</evidence>
<keyword evidence="1" id="KW-0812">Transmembrane</keyword>
<keyword evidence="1" id="KW-1133">Transmembrane helix</keyword>
<accession>A0AAJ1BWT2</accession>
<comment type="caution">
    <text evidence="2">The sequence shown here is derived from an EMBL/GenBank/DDBJ whole genome shotgun (WGS) entry which is preliminary data.</text>
</comment>
<organism evidence="2 3">
    <name type="scientific">Ciceribacter sichuanensis</name>
    <dbReference type="NCBI Taxonomy" id="2949647"/>
    <lineage>
        <taxon>Bacteria</taxon>
        <taxon>Pseudomonadati</taxon>
        <taxon>Pseudomonadota</taxon>
        <taxon>Alphaproteobacteria</taxon>
        <taxon>Hyphomicrobiales</taxon>
        <taxon>Rhizobiaceae</taxon>
        <taxon>Ciceribacter</taxon>
    </lineage>
</organism>
<reference evidence="2" key="1">
    <citation type="submission" date="2022-06" db="EMBL/GenBank/DDBJ databases">
        <authorList>
            <person name="Sun Q."/>
        </authorList>
    </citation>
    <scope>NUCLEOTIDE SEQUENCE</scope>
    <source>
        <strain evidence="2">S101</strain>
    </source>
</reference>
<protein>
    <submittedName>
        <fullName evidence="2">Uncharacterized protein</fullName>
    </submittedName>
</protein>
<proteinExistence type="predicted"/>
<dbReference type="EMBL" id="JAMXLX010000003">
    <property type="protein sequence ID" value="MCO5957687.1"/>
    <property type="molecule type" value="Genomic_DNA"/>
</dbReference>